<dbReference type="Gramene" id="OMO83287">
    <property type="protein sequence ID" value="OMO83287"/>
    <property type="gene ID" value="CCACVL1_11457"/>
</dbReference>
<dbReference type="GO" id="GO:0003729">
    <property type="term" value="F:mRNA binding"/>
    <property type="evidence" value="ECO:0007669"/>
    <property type="project" value="EnsemblPlants"/>
</dbReference>
<dbReference type="SMART" id="SM00487">
    <property type="entry name" value="DEXDc"/>
    <property type="match status" value="1"/>
</dbReference>
<feature type="domain" description="Helicase C-terminal" evidence="9">
    <location>
        <begin position="395"/>
        <end position="550"/>
    </location>
</feature>
<dbReference type="PROSITE" id="PS51195">
    <property type="entry name" value="Q_MOTIF"/>
    <property type="match status" value="1"/>
</dbReference>
<dbReference type="EC" id="3.6.4.13" evidence="1"/>
<dbReference type="InterPro" id="IPR014001">
    <property type="entry name" value="Helicase_ATP-bd"/>
</dbReference>
<evidence type="ECO:0000259" key="9">
    <source>
        <dbReference type="PROSITE" id="PS51194"/>
    </source>
</evidence>
<dbReference type="InterPro" id="IPR044742">
    <property type="entry name" value="DEAD/DEAH_RhlB"/>
</dbReference>
<dbReference type="InterPro" id="IPR027417">
    <property type="entry name" value="P-loop_NTPase"/>
</dbReference>
<dbReference type="OrthoDB" id="10256233at2759"/>
<evidence type="ECO:0000259" key="10">
    <source>
        <dbReference type="PROSITE" id="PS51195"/>
    </source>
</evidence>
<feature type="domain" description="Helicase ATP-binding" evidence="8">
    <location>
        <begin position="106"/>
        <end position="303"/>
    </location>
</feature>
<dbReference type="Gene3D" id="3.40.50.300">
    <property type="entry name" value="P-loop containing nucleotide triphosphate hydrolases"/>
    <property type="match status" value="2"/>
</dbReference>
<keyword evidence="6" id="KW-0694">RNA-binding</keyword>
<keyword evidence="3" id="KW-0378">Hydrolase</keyword>
<sequence>MSSTSILHFCSLSTTPKLLSHLKHCSFLSTSSSSSAQIRFVWLNHSKRVFSSSAAVAVAVPSKSGRDTFFAEDSVSWKSLGLSDQISQALSNAGFQRPSLVQAASVPSILSGKDVIIAAETGSGKTHSYLVPLIDKLYNARHNGDNDSEQASAPSRSFSVVLCPNVLLCEQVVRMANSLSGDNGEPLLRVAAVCGRQGWPVNEPDIIVSTPVALLNNIDPKKNHRSDFIRGVKYVVFDEADMLLCGGFQNHVIRLIHMLRFDEKLLSRMNKSGSENPLLLNSDSLSHFEREEDLQNESIFEAGEISEDDVDAVDLMEEARTSPANKKDWRRVRKIYERSKQYIFVAATLPVNGKKTAGAVLKKMFPDANWVSGNYLHQHNPRLKEKWIEVTTDTQVDALIEAVKLFSSKDHDAGVSRTMVFANTVEAVQAVANILQRAGIECYRYHKDLSLEERAETLNNFQEKGGIFVCTDAAARGVDIPNVSHVIQADFATSAVDFLHRVGRTARAGHFGVVTSLYTESNRDLVNAIRTAEKLGQPVEAAFSRKRSFRNKLKKRDWHHSRMTTGSGSETDIPKPVDDAVRALEQRWDQRFQEQNARHRNFETTLETILERLDTLGVDANNMRNNKEPRVEATLSEPVNRQGQRVADRVVVDNQIAFVNRAENHAVAVIHDDSEEDELEPNRVVRYQPQKNHGRRFFDFLDTPAEKRVKLVACRLKGGASAWWDQLRYRRVREGKNPVRTWYRMKFLLQHEFLPLDYKQILFQAYQNCKQGAKSVHEYTVDFMRLCQQNNLFESEGQQVSRFLEGLRPVIRDKIGVQVIRTLSEAKNMALKIELMQQERSR</sequence>
<evidence type="ECO:0000256" key="5">
    <source>
        <dbReference type="ARBA" id="ARBA00022840"/>
    </source>
</evidence>
<dbReference type="InterPro" id="IPR005162">
    <property type="entry name" value="Retrotrans_gag_dom"/>
</dbReference>
<dbReference type="CDD" id="cd18787">
    <property type="entry name" value="SF2_C_DEAD"/>
    <property type="match status" value="1"/>
</dbReference>
<dbReference type="InterPro" id="IPR014014">
    <property type="entry name" value="RNA_helicase_DEAD_Q_motif"/>
</dbReference>
<evidence type="ECO:0000256" key="4">
    <source>
        <dbReference type="ARBA" id="ARBA00022806"/>
    </source>
</evidence>
<dbReference type="SUPFAM" id="SSF52540">
    <property type="entry name" value="P-loop containing nucleoside triphosphate hydrolases"/>
    <property type="match status" value="1"/>
</dbReference>
<dbReference type="PROSITE" id="PS51192">
    <property type="entry name" value="HELICASE_ATP_BIND_1"/>
    <property type="match status" value="1"/>
</dbReference>
<dbReference type="AlphaFoldDB" id="A0A1R3IL42"/>
<evidence type="ECO:0000313" key="12">
    <source>
        <dbReference type="Proteomes" id="UP000188268"/>
    </source>
</evidence>
<evidence type="ECO:0000256" key="1">
    <source>
        <dbReference type="ARBA" id="ARBA00012552"/>
    </source>
</evidence>
<dbReference type="STRING" id="210143.A0A1R3IL42"/>
<dbReference type="PROSITE" id="PS51194">
    <property type="entry name" value="HELICASE_CTER"/>
    <property type="match status" value="1"/>
</dbReference>
<dbReference type="Pfam" id="PF00270">
    <property type="entry name" value="DEAD"/>
    <property type="match status" value="1"/>
</dbReference>
<name>A0A1R3IL42_COCAP</name>
<dbReference type="Proteomes" id="UP000188268">
    <property type="component" value="Unassembled WGS sequence"/>
</dbReference>
<feature type="domain" description="DEAD-box RNA helicase Q" evidence="10">
    <location>
        <begin position="75"/>
        <end position="103"/>
    </location>
</feature>
<keyword evidence="12" id="KW-1185">Reference proteome</keyword>
<accession>A0A1R3IL42</accession>
<proteinExistence type="predicted"/>
<dbReference type="PANTHER" id="PTHR47958">
    <property type="entry name" value="ATP-DEPENDENT RNA HELICASE DBP3"/>
    <property type="match status" value="1"/>
</dbReference>
<dbReference type="SMART" id="SM00490">
    <property type="entry name" value="HELICc"/>
    <property type="match status" value="1"/>
</dbReference>
<dbReference type="GO" id="GO:0016787">
    <property type="term" value="F:hydrolase activity"/>
    <property type="evidence" value="ECO:0007669"/>
    <property type="project" value="UniProtKB-KW"/>
</dbReference>
<reference evidence="11 12" key="1">
    <citation type="submission" date="2013-09" db="EMBL/GenBank/DDBJ databases">
        <title>Corchorus capsularis genome sequencing.</title>
        <authorList>
            <person name="Alam M."/>
            <person name="Haque M.S."/>
            <person name="Islam M.S."/>
            <person name="Emdad E.M."/>
            <person name="Islam M.M."/>
            <person name="Ahmed B."/>
            <person name="Halim A."/>
            <person name="Hossen Q.M.M."/>
            <person name="Hossain M.Z."/>
            <person name="Ahmed R."/>
            <person name="Khan M.M."/>
            <person name="Islam R."/>
            <person name="Rashid M.M."/>
            <person name="Khan S.A."/>
            <person name="Rahman M.S."/>
            <person name="Alam M."/>
        </authorList>
    </citation>
    <scope>NUCLEOTIDE SEQUENCE [LARGE SCALE GENOMIC DNA]</scope>
    <source>
        <strain evidence="12">cv. CVL-1</strain>
        <tissue evidence="11">Whole seedling</tissue>
    </source>
</reference>
<evidence type="ECO:0000313" key="11">
    <source>
        <dbReference type="EMBL" id="OMO83287.1"/>
    </source>
</evidence>
<evidence type="ECO:0000256" key="6">
    <source>
        <dbReference type="ARBA" id="ARBA00022884"/>
    </source>
</evidence>
<dbReference type="GO" id="GO:0009507">
    <property type="term" value="C:chloroplast"/>
    <property type="evidence" value="ECO:0007669"/>
    <property type="project" value="EnsemblPlants"/>
</dbReference>
<dbReference type="InterPro" id="IPR011545">
    <property type="entry name" value="DEAD/DEAH_box_helicase_dom"/>
</dbReference>
<keyword evidence="5" id="KW-0067">ATP-binding</keyword>
<organism evidence="11 12">
    <name type="scientific">Corchorus capsularis</name>
    <name type="common">Jute</name>
    <dbReference type="NCBI Taxonomy" id="210143"/>
    <lineage>
        <taxon>Eukaryota</taxon>
        <taxon>Viridiplantae</taxon>
        <taxon>Streptophyta</taxon>
        <taxon>Embryophyta</taxon>
        <taxon>Tracheophyta</taxon>
        <taxon>Spermatophyta</taxon>
        <taxon>Magnoliopsida</taxon>
        <taxon>eudicotyledons</taxon>
        <taxon>Gunneridae</taxon>
        <taxon>Pentapetalae</taxon>
        <taxon>rosids</taxon>
        <taxon>malvids</taxon>
        <taxon>Malvales</taxon>
        <taxon>Malvaceae</taxon>
        <taxon>Grewioideae</taxon>
        <taxon>Apeibeae</taxon>
        <taxon>Corchorus</taxon>
    </lineage>
</organism>
<evidence type="ECO:0000259" key="8">
    <source>
        <dbReference type="PROSITE" id="PS51192"/>
    </source>
</evidence>
<keyword evidence="2" id="KW-0547">Nucleotide-binding</keyword>
<evidence type="ECO:0000256" key="7">
    <source>
        <dbReference type="PROSITE-ProRule" id="PRU00552"/>
    </source>
</evidence>
<dbReference type="CDD" id="cd00268">
    <property type="entry name" value="DEADc"/>
    <property type="match status" value="1"/>
</dbReference>
<feature type="short sequence motif" description="Q motif" evidence="7">
    <location>
        <begin position="75"/>
        <end position="103"/>
    </location>
</feature>
<dbReference type="Pfam" id="PF03732">
    <property type="entry name" value="Retrotrans_gag"/>
    <property type="match status" value="1"/>
</dbReference>
<keyword evidence="4" id="KW-0347">Helicase</keyword>
<dbReference type="Pfam" id="PF00271">
    <property type="entry name" value="Helicase_C"/>
    <property type="match status" value="1"/>
</dbReference>
<dbReference type="GO" id="GO:0005524">
    <property type="term" value="F:ATP binding"/>
    <property type="evidence" value="ECO:0007669"/>
    <property type="project" value="UniProtKB-KW"/>
</dbReference>
<dbReference type="GO" id="GO:0003724">
    <property type="term" value="F:RNA helicase activity"/>
    <property type="evidence" value="ECO:0007669"/>
    <property type="project" value="UniProtKB-EC"/>
</dbReference>
<evidence type="ECO:0000256" key="3">
    <source>
        <dbReference type="ARBA" id="ARBA00022801"/>
    </source>
</evidence>
<dbReference type="InterPro" id="IPR001650">
    <property type="entry name" value="Helicase_C-like"/>
</dbReference>
<protein>
    <recommendedName>
        <fullName evidence="1">RNA helicase</fullName>
        <ecNumber evidence="1">3.6.4.13</ecNumber>
    </recommendedName>
</protein>
<dbReference type="EMBL" id="AWWV01009891">
    <property type="protein sequence ID" value="OMO83287.1"/>
    <property type="molecule type" value="Genomic_DNA"/>
</dbReference>
<comment type="caution">
    <text evidence="11">The sequence shown here is derived from an EMBL/GenBank/DDBJ whole genome shotgun (WGS) entry which is preliminary data.</text>
</comment>
<gene>
    <name evidence="11" type="ORF">CCACVL1_11457</name>
</gene>
<evidence type="ECO:0000256" key="2">
    <source>
        <dbReference type="ARBA" id="ARBA00022741"/>
    </source>
</evidence>